<feature type="compositionally biased region" description="Basic and acidic residues" evidence="1">
    <location>
        <begin position="177"/>
        <end position="187"/>
    </location>
</feature>
<reference evidence="3 4" key="1">
    <citation type="submission" date="2014-03" db="EMBL/GenBank/DDBJ databases">
        <title>Bradyrhizobium valentinum sp. nov., isolated from effective nodules of Lupinus mariae-josephae, a lupine endemic of basic-lime soils in Eastern Spain.</title>
        <authorList>
            <person name="Duran D."/>
            <person name="Rey L."/>
            <person name="Navarro A."/>
            <person name="Busquets A."/>
            <person name="Imperial J."/>
            <person name="Ruiz-Argueso T."/>
        </authorList>
    </citation>
    <scope>NUCLEOTIDE SEQUENCE [LARGE SCALE GENOMIC DNA]</scope>
    <source>
        <strain evidence="3 4">CCBAU 23086</strain>
    </source>
</reference>
<dbReference type="PROSITE" id="PS51257">
    <property type="entry name" value="PROKAR_LIPOPROTEIN"/>
    <property type="match status" value="1"/>
</dbReference>
<evidence type="ECO:0000313" key="4">
    <source>
        <dbReference type="Proteomes" id="UP000051660"/>
    </source>
</evidence>
<organism evidence="3 4">
    <name type="scientific">Bradyrhizobium lablabi</name>
    <dbReference type="NCBI Taxonomy" id="722472"/>
    <lineage>
        <taxon>Bacteria</taxon>
        <taxon>Pseudomonadati</taxon>
        <taxon>Pseudomonadota</taxon>
        <taxon>Alphaproteobacteria</taxon>
        <taxon>Hyphomicrobiales</taxon>
        <taxon>Nitrobacteraceae</taxon>
        <taxon>Bradyrhizobium</taxon>
    </lineage>
</organism>
<feature type="region of interest" description="Disordered" evidence="1">
    <location>
        <begin position="172"/>
        <end position="193"/>
    </location>
</feature>
<comment type="caution">
    <text evidence="3">The sequence shown here is derived from an EMBL/GenBank/DDBJ whole genome shotgun (WGS) entry which is preliminary data.</text>
</comment>
<name>A0A0R3N1R7_9BRAD</name>
<dbReference type="OrthoDB" id="9994753at2"/>
<keyword evidence="2" id="KW-0472">Membrane</keyword>
<feature type="transmembrane region" description="Helical" evidence="2">
    <location>
        <begin position="6"/>
        <end position="25"/>
    </location>
</feature>
<sequence length="193" mass="21629">MIGYRLVAITIVVAFISCAAVLELFRVRQVMPNPNLPTFHRVGTSDDPRDNKADAYESDHDVVRDRLRQGVQSTANNLLASPCNAYLRDQYITAATNYARAWLSIAPCLQKCGSKERAQMELAIKAFNTPFDKTVRDLMRQVHNTDTIREGDFGQDVVVKVAGMASDWALDPTADPAARKTMKENRRQLSCRP</sequence>
<protein>
    <submittedName>
        <fullName evidence="3">Uncharacterized protein</fullName>
    </submittedName>
</protein>
<keyword evidence="2" id="KW-0812">Transmembrane</keyword>
<gene>
    <name evidence="3" type="ORF">CQ14_15300</name>
</gene>
<accession>A0A0R3N1R7</accession>
<dbReference type="RefSeq" id="WP_057858728.1">
    <property type="nucleotide sequence ID" value="NZ_LLYB01000065.1"/>
</dbReference>
<keyword evidence="2" id="KW-1133">Transmembrane helix</keyword>
<evidence type="ECO:0000256" key="1">
    <source>
        <dbReference type="SAM" id="MobiDB-lite"/>
    </source>
</evidence>
<dbReference type="AlphaFoldDB" id="A0A0R3N1R7"/>
<dbReference type="EMBL" id="LLYB01000065">
    <property type="protein sequence ID" value="KRR24101.1"/>
    <property type="molecule type" value="Genomic_DNA"/>
</dbReference>
<evidence type="ECO:0000256" key="2">
    <source>
        <dbReference type="SAM" id="Phobius"/>
    </source>
</evidence>
<proteinExistence type="predicted"/>
<dbReference type="Proteomes" id="UP000051660">
    <property type="component" value="Unassembled WGS sequence"/>
</dbReference>
<evidence type="ECO:0000313" key="3">
    <source>
        <dbReference type="EMBL" id="KRR24101.1"/>
    </source>
</evidence>